<keyword evidence="3 9" id="KW-0489">Methyltransferase</keyword>
<accession>A0A5J6VIN2</accession>
<evidence type="ECO:0000256" key="6">
    <source>
        <dbReference type="ARBA" id="ARBA00047942"/>
    </source>
</evidence>
<reference evidence="9" key="1">
    <citation type="journal article" date="2019" name="Philos. Trans. R. Soc. Lond., B, Biol. Sci.">
        <title>Targeted metagenomic recovery of four divergent viruses reveals shared and distinctive characteristics of giant viruses of marine eukaryotes.</title>
        <authorList>
            <person name="Needham D.M."/>
            <person name="Poirier C."/>
            <person name="Hehenberger E."/>
            <person name="Jimenez V."/>
            <person name="Swalwell J.E."/>
            <person name="Santoro A.E."/>
            <person name="Worden A.Z."/>
        </authorList>
    </citation>
    <scope>NUCLEOTIDE SEQUENCE</scope>
    <source>
        <strain evidence="9">OPacV-662</strain>
    </source>
</reference>
<sequence>MINTVVKNVHLVSMEVPSITCSVKTPPVKTPPVKTMRYLGNKTDLLDFIFSSISHLVDKHNLEKSIADGFGGTGAVTMFFNKQHYTVTSNDINNYAYNLCYCRNNISRNDVTFSNLGVSNVQEVFDMLNKCKQRGFIYENYSPNHDCNHERKYFTNENAEIIDGIRTQIEDWFACDKITEKERIHLISMLIETTMLFSNIPGTFGAFLSNWDSRSLKKLQLDAKIHNMLLCDVCDGNQTFQHDLRNIIHSINSDVLYLDPPYNERDYSTYYHVLETISLYNNPELKDNKTGTKKDIHKSQWCKKATAKEELEFIVSNSKSKVIVLSYNNEGIITADEIKTIFAKYGRYHIEKQQVRRFKCNNTKNTQSVYEHLHILEKNCLFSADESSALDVPCDESNTLDVPCDESSTLDNPCEDSLSCKYGNLYNMCCLSGMDMIPDNHVDLICCDLPYGLTECKWDTPIDLDALWECYSRVLKPYGTIVLFGQQPFTSRLVASNYSMFKYSLVWQKSKPGGFAQAPYKVLCEHEDILIFTYAKTSRNAKHRMTYNPQGTKPCNIKMKGKTGSTEHRQNRKTQKDYVQTTTNYPKSILQFKNQSKTKHPTQKPLDLVCYLINTFSNENDVVLDNCMGSGTTACACVKTNRQFIGFEKEKKYFDICVESINETIQAQT</sequence>
<dbReference type="GO" id="GO:0008170">
    <property type="term" value="F:N-methyltransferase activity"/>
    <property type="evidence" value="ECO:0007669"/>
    <property type="project" value="InterPro"/>
</dbReference>
<dbReference type="GO" id="GO:0009307">
    <property type="term" value="P:DNA restriction-modification system"/>
    <property type="evidence" value="ECO:0007669"/>
    <property type="project" value="InterPro"/>
</dbReference>
<dbReference type="GO" id="GO:0032259">
    <property type="term" value="P:methylation"/>
    <property type="evidence" value="ECO:0007669"/>
    <property type="project" value="UniProtKB-KW"/>
</dbReference>
<evidence type="ECO:0000256" key="4">
    <source>
        <dbReference type="ARBA" id="ARBA00022679"/>
    </source>
</evidence>
<dbReference type="InterPro" id="IPR029063">
    <property type="entry name" value="SAM-dependent_MTases_sf"/>
</dbReference>
<dbReference type="InterPro" id="IPR002941">
    <property type="entry name" value="DNA_methylase_N4/N6"/>
</dbReference>
<name>A0A5J6VIN2_9VIRU</name>
<dbReference type="Pfam" id="PF02086">
    <property type="entry name" value="MethyltransfD12"/>
    <property type="match status" value="1"/>
</dbReference>
<comment type="similarity">
    <text evidence="1">Belongs to the N(4)/N(6)-methyltransferase family.</text>
</comment>
<dbReference type="PRINTS" id="PR00508">
    <property type="entry name" value="S21N4MTFRASE"/>
</dbReference>
<dbReference type="SUPFAM" id="SSF53335">
    <property type="entry name" value="S-adenosyl-L-methionine-dependent methyltransferases"/>
    <property type="match status" value="2"/>
</dbReference>
<dbReference type="EC" id="2.1.1.72" evidence="2"/>
<keyword evidence="5" id="KW-0949">S-adenosyl-L-methionine</keyword>
<evidence type="ECO:0000256" key="7">
    <source>
        <dbReference type="SAM" id="MobiDB-lite"/>
    </source>
</evidence>
<organism evidence="9">
    <name type="scientific">Megaviridae environmental sample</name>
    <dbReference type="NCBI Taxonomy" id="1737588"/>
    <lineage>
        <taxon>Viruses</taxon>
        <taxon>Varidnaviria</taxon>
        <taxon>Bamfordvirae</taxon>
        <taxon>Nucleocytoviricota</taxon>
        <taxon>Megaviricetes</taxon>
        <taxon>Imitervirales</taxon>
        <taxon>Mimiviridae</taxon>
        <taxon>environmental samples</taxon>
    </lineage>
</organism>
<feature type="region of interest" description="Disordered" evidence="7">
    <location>
        <begin position="556"/>
        <end position="578"/>
    </location>
</feature>
<dbReference type="Gene3D" id="3.40.50.150">
    <property type="entry name" value="Vaccinia Virus protein VP39"/>
    <property type="match status" value="2"/>
</dbReference>
<evidence type="ECO:0000313" key="9">
    <source>
        <dbReference type="EMBL" id="QFG74036.1"/>
    </source>
</evidence>
<dbReference type="InterPro" id="IPR012327">
    <property type="entry name" value="MeTrfase_D12"/>
</dbReference>
<evidence type="ECO:0000259" key="8">
    <source>
        <dbReference type="Pfam" id="PF01555"/>
    </source>
</evidence>
<protein>
    <recommendedName>
        <fullName evidence="2">site-specific DNA-methyltransferase (adenine-specific)</fullName>
        <ecNumber evidence="2">2.1.1.72</ecNumber>
    </recommendedName>
</protein>
<comment type="catalytic activity">
    <reaction evidence="6">
        <text>a 2'-deoxyadenosine in DNA + S-adenosyl-L-methionine = an N(6)-methyl-2'-deoxyadenosine in DNA + S-adenosyl-L-homocysteine + H(+)</text>
        <dbReference type="Rhea" id="RHEA:15197"/>
        <dbReference type="Rhea" id="RHEA-COMP:12418"/>
        <dbReference type="Rhea" id="RHEA-COMP:12419"/>
        <dbReference type="ChEBI" id="CHEBI:15378"/>
        <dbReference type="ChEBI" id="CHEBI:57856"/>
        <dbReference type="ChEBI" id="CHEBI:59789"/>
        <dbReference type="ChEBI" id="CHEBI:90615"/>
        <dbReference type="ChEBI" id="CHEBI:90616"/>
        <dbReference type="EC" id="2.1.1.72"/>
    </reaction>
</comment>
<dbReference type="GO" id="GO:0009007">
    <property type="term" value="F:site-specific DNA-methyltransferase (adenine-specific) activity"/>
    <property type="evidence" value="ECO:0007669"/>
    <property type="project" value="UniProtKB-EC"/>
</dbReference>
<dbReference type="InterPro" id="IPR002052">
    <property type="entry name" value="DNA_methylase_N6_adenine_CS"/>
</dbReference>
<dbReference type="Gene3D" id="1.10.1020.10">
    <property type="entry name" value="Adenine-specific Methyltransferase, Domain 2"/>
    <property type="match status" value="1"/>
</dbReference>
<dbReference type="PROSITE" id="PS00092">
    <property type="entry name" value="N6_MTASE"/>
    <property type="match status" value="1"/>
</dbReference>
<evidence type="ECO:0000256" key="5">
    <source>
        <dbReference type="ARBA" id="ARBA00022691"/>
    </source>
</evidence>
<dbReference type="GO" id="GO:0003677">
    <property type="term" value="F:DNA binding"/>
    <property type="evidence" value="ECO:0007669"/>
    <property type="project" value="InterPro"/>
</dbReference>
<proteinExistence type="inferred from homology"/>
<dbReference type="InterPro" id="IPR001091">
    <property type="entry name" value="RM_Methyltransferase"/>
</dbReference>
<evidence type="ECO:0000256" key="3">
    <source>
        <dbReference type="ARBA" id="ARBA00022603"/>
    </source>
</evidence>
<keyword evidence="4 9" id="KW-0808">Transferase</keyword>
<evidence type="ECO:0000256" key="1">
    <source>
        <dbReference type="ARBA" id="ARBA00006594"/>
    </source>
</evidence>
<dbReference type="Pfam" id="PF01555">
    <property type="entry name" value="N6_N4_Mtase"/>
    <property type="match status" value="1"/>
</dbReference>
<dbReference type="EMBL" id="MN448276">
    <property type="protein sequence ID" value="QFG74036.1"/>
    <property type="molecule type" value="Genomic_DNA"/>
</dbReference>
<feature type="domain" description="DNA methylase N-4/N-6" evidence="8">
    <location>
        <begin position="442"/>
        <end position="658"/>
    </location>
</feature>
<evidence type="ECO:0000256" key="2">
    <source>
        <dbReference type="ARBA" id="ARBA00011900"/>
    </source>
</evidence>
<dbReference type="InterPro" id="IPR023095">
    <property type="entry name" value="Ade_MeTrfase_dom_2"/>
</dbReference>